<reference evidence="1" key="1">
    <citation type="journal article" date="2023" name="IScience">
        <title>Live-bearing cockroach genome reveals convergent evolutionary mechanisms linked to viviparity in insects and beyond.</title>
        <authorList>
            <person name="Fouks B."/>
            <person name="Harrison M.C."/>
            <person name="Mikhailova A.A."/>
            <person name="Marchal E."/>
            <person name="English S."/>
            <person name="Carruthers M."/>
            <person name="Jennings E.C."/>
            <person name="Chiamaka E.L."/>
            <person name="Frigard R.A."/>
            <person name="Pippel M."/>
            <person name="Attardo G.M."/>
            <person name="Benoit J.B."/>
            <person name="Bornberg-Bauer E."/>
            <person name="Tobe S.S."/>
        </authorList>
    </citation>
    <scope>NUCLEOTIDE SEQUENCE</scope>
    <source>
        <strain evidence="1">Stay&amp;Tobe</strain>
    </source>
</reference>
<evidence type="ECO:0000313" key="1">
    <source>
        <dbReference type="EMBL" id="KAJ9582359.1"/>
    </source>
</evidence>
<accession>A0AAD8EA66</accession>
<dbReference type="AlphaFoldDB" id="A0AAD8EA66"/>
<protein>
    <submittedName>
        <fullName evidence="1">Uncharacterized protein</fullName>
    </submittedName>
</protein>
<dbReference type="Proteomes" id="UP001233999">
    <property type="component" value="Unassembled WGS sequence"/>
</dbReference>
<feature type="non-terminal residue" evidence="1">
    <location>
        <position position="59"/>
    </location>
</feature>
<name>A0AAD8EA66_DIPPU</name>
<evidence type="ECO:0000313" key="2">
    <source>
        <dbReference type="Proteomes" id="UP001233999"/>
    </source>
</evidence>
<proteinExistence type="predicted"/>
<gene>
    <name evidence="1" type="ORF">L9F63_003319</name>
</gene>
<keyword evidence="2" id="KW-1185">Reference proteome</keyword>
<reference evidence="1" key="2">
    <citation type="submission" date="2023-05" db="EMBL/GenBank/DDBJ databases">
        <authorList>
            <person name="Fouks B."/>
        </authorList>
    </citation>
    <scope>NUCLEOTIDE SEQUENCE</scope>
    <source>
        <strain evidence="1">Stay&amp;Tobe</strain>
        <tissue evidence="1">Testes</tissue>
    </source>
</reference>
<organism evidence="1 2">
    <name type="scientific">Diploptera punctata</name>
    <name type="common">Pacific beetle cockroach</name>
    <dbReference type="NCBI Taxonomy" id="6984"/>
    <lineage>
        <taxon>Eukaryota</taxon>
        <taxon>Metazoa</taxon>
        <taxon>Ecdysozoa</taxon>
        <taxon>Arthropoda</taxon>
        <taxon>Hexapoda</taxon>
        <taxon>Insecta</taxon>
        <taxon>Pterygota</taxon>
        <taxon>Neoptera</taxon>
        <taxon>Polyneoptera</taxon>
        <taxon>Dictyoptera</taxon>
        <taxon>Blattodea</taxon>
        <taxon>Blaberoidea</taxon>
        <taxon>Blaberidae</taxon>
        <taxon>Diplopterinae</taxon>
        <taxon>Diploptera</taxon>
    </lineage>
</organism>
<comment type="caution">
    <text evidence="1">The sequence shown here is derived from an EMBL/GenBank/DDBJ whole genome shotgun (WGS) entry which is preliminary data.</text>
</comment>
<dbReference type="EMBL" id="JASPKZ010007809">
    <property type="protein sequence ID" value="KAJ9582359.1"/>
    <property type="molecule type" value="Genomic_DNA"/>
</dbReference>
<sequence>KHEMSGFENKLEHSPFISHKRCMQCVCKTLVESKNMQKMYKDELYEHHPDSELPPRDNK</sequence>
<feature type="non-terminal residue" evidence="1">
    <location>
        <position position="1"/>
    </location>
</feature>